<keyword evidence="3" id="KW-1185">Reference proteome</keyword>
<dbReference type="InterPro" id="IPR036278">
    <property type="entry name" value="Sialidase_sf"/>
</dbReference>
<organism evidence="2 3">
    <name type="scientific">Penicilliopsis zonata CBS 506.65</name>
    <dbReference type="NCBI Taxonomy" id="1073090"/>
    <lineage>
        <taxon>Eukaryota</taxon>
        <taxon>Fungi</taxon>
        <taxon>Dikarya</taxon>
        <taxon>Ascomycota</taxon>
        <taxon>Pezizomycotina</taxon>
        <taxon>Eurotiomycetes</taxon>
        <taxon>Eurotiomycetidae</taxon>
        <taxon>Eurotiales</taxon>
        <taxon>Aspergillaceae</taxon>
        <taxon>Penicilliopsis</taxon>
    </lineage>
</organism>
<dbReference type="AlphaFoldDB" id="A0A1L9SLR9"/>
<dbReference type="EMBL" id="KV878339">
    <property type="protein sequence ID" value="OJJ48232.1"/>
    <property type="molecule type" value="Genomic_DNA"/>
</dbReference>
<feature type="compositionally biased region" description="Polar residues" evidence="1">
    <location>
        <begin position="21"/>
        <end position="33"/>
    </location>
</feature>
<gene>
    <name evidence="2" type="ORF">ASPZODRAFT_130189</name>
</gene>
<sequence length="374" mass="41500">MASHFGQKLLHKIGVDLDLPGSTTTTPTSQHNSPPERAVIDHEHERILGERGTYPRLARLSDGSILAAMTRRENGLRVLSISKSIDNAGSFSAFAEVTRGPGDVDNLFLLEIRPGHVLAAFRNHDLDPHGRPTYFRITVCQSTDGGRSWMFLSQAAEKRAPLGLWEPFMRLGRGGEVQMTFSQEFAPDDQRTMLVVSRDQGRSWSAPVCVEGAQERLRDGMTGIAVTRDASSGREALVMVFETTRYRTFNVEAVVSYDDGATWQHRHEVYVPPRGHNAGAPQIASFADGSLAAVFMTDEDADRVEWVKHAAIKVVFAGPPQDGRIRWGAPLVVCEKASVWPGVMALDDDTVMVTYDCRGPRAKTITWRRHRHDL</sequence>
<dbReference type="OrthoDB" id="2739686at2759"/>
<evidence type="ECO:0008006" key="4">
    <source>
        <dbReference type="Google" id="ProtNLM"/>
    </source>
</evidence>
<evidence type="ECO:0000313" key="3">
    <source>
        <dbReference type="Proteomes" id="UP000184188"/>
    </source>
</evidence>
<dbReference type="Proteomes" id="UP000184188">
    <property type="component" value="Unassembled WGS sequence"/>
</dbReference>
<evidence type="ECO:0000256" key="1">
    <source>
        <dbReference type="SAM" id="MobiDB-lite"/>
    </source>
</evidence>
<name>A0A1L9SLR9_9EURO</name>
<evidence type="ECO:0000313" key="2">
    <source>
        <dbReference type="EMBL" id="OJJ48232.1"/>
    </source>
</evidence>
<proteinExistence type="predicted"/>
<dbReference type="VEuPathDB" id="FungiDB:ASPZODRAFT_130189"/>
<protein>
    <recommendedName>
        <fullName evidence="4">Sialidase domain-containing protein</fullName>
    </recommendedName>
</protein>
<dbReference type="RefSeq" id="XP_022582742.1">
    <property type="nucleotide sequence ID" value="XM_022722448.1"/>
</dbReference>
<dbReference type="PANTHER" id="PTHR38792:SF3">
    <property type="entry name" value="BNR_ASP-BOX REPEAT DOMAIN PROTEIN (AFU_ORTHOLOGUE AFUA_7G06430)-RELATED"/>
    <property type="match status" value="1"/>
</dbReference>
<reference evidence="3" key="1">
    <citation type="journal article" date="2017" name="Genome Biol.">
        <title>Comparative genomics reveals high biological diversity and specific adaptations in the industrially and medically important fungal genus Aspergillus.</title>
        <authorList>
            <person name="de Vries R.P."/>
            <person name="Riley R."/>
            <person name="Wiebenga A."/>
            <person name="Aguilar-Osorio G."/>
            <person name="Amillis S."/>
            <person name="Uchima C.A."/>
            <person name="Anderluh G."/>
            <person name="Asadollahi M."/>
            <person name="Askin M."/>
            <person name="Barry K."/>
            <person name="Battaglia E."/>
            <person name="Bayram O."/>
            <person name="Benocci T."/>
            <person name="Braus-Stromeyer S.A."/>
            <person name="Caldana C."/>
            <person name="Canovas D."/>
            <person name="Cerqueira G.C."/>
            <person name="Chen F."/>
            <person name="Chen W."/>
            <person name="Choi C."/>
            <person name="Clum A."/>
            <person name="Dos Santos R.A."/>
            <person name="Damasio A.R."/>
            <person name="Diallinas G."/>
            <person name="Emri T."/>
            <person name="Fekete E."/>
            <person name="Flipphi M."/>
            <person name="Freyberg S."/>
            <person name="Gallo A."/>
            <person name="Gournas C."/>
            <person name="Habgood R."/>
            <person name="Hainaut M."/>
            <person name="Harispe M.L."/>
            <person name="Henrissat B."/>
            <person name="Hilden K.S."/>
            <person name="Hope R."/>
            <person name="Hossain A."/>
            <person name="Karabika E."/>
            <person name="Karaffa L."/>
            <person name="Karanyi Z."/>
            <person name="Krasevec N."/>
            <person name="Kuo A."/>
            <person name="Kusch H."/>
            <person name="LaButti K."/>
            <person name="Lagendijk E.L."/>
            <person name="Lapidus A."/>
            <person name="Levasseur A."/>
            <person name="Lindquist E."/>
            <person name="Lipzen A."/>
            <person name="Logrieco A.F."/>
            <person name="MacCabe A."/>
            <person name="Maekelae M.R."/>
            <person name="Malavazi I."/>
            <person name="Melin P."/>
            <person name="Meyer V."/>
            <person name="Mielnichuk N."/>
            <person name="Miskei M."/>
            <person name="Molnar A.P."/>
            <person name="Mule G."/>
            <person name="Ngan C.Y."/>
            <person name="Orejas M."/>
            <person name="Orosz E."/>
            <person name="Ouedraogo J.P."/>
            <person name="Overkamp K.M."/>
            <person name="Park H.-S."/>
            <person name="Perrone G."/>
            <person name="Piumi F."/>
            <person name="Punt P.J."/>
            <person name="Ram A.F."/>
            <person name="Ramon A."/>
            <person name="Rauscher S."/>
            <person name="Record E."/>
            <person name="Riano-Pachon D.M."/>
            <person name="Robert V."/>
            <person name="Roehrig J."/>
            <person name="Ruller R."/>
            <person name="Salamov A."/>
            <person name="Salih N.S."/>
            <person name="Samson R.A."/>
            <person name="Sandor E."/>
            <person name="Sanguinetti M."/>
            <person name="Schuetze T."/>
            <person name="Sepcic K."/>
            <person name="Shelest E."/>
            <person name="Sherlock G."/>
            <person name="Sophianopoulou V."/>
            <person name="Squina F.M."/>
            <person name="Sun H."/>
            <person name="Susca A."/>
            <person name="Todd R.B."/>
            <person name="Tsang A."/>
            <person name="Unkles S.E."/>
            <person name="van de Wiele N."/>
            <person name="van Rossen-Uffink D."/>
            <person name="Oliveira J.V."/>
            <person name="Vesth T.C."/>
            <person name="Visser J."/>
            <person name="Yu J.-H."/>
            <person name="Zhou M."/>
            <person name="Andersen M.R."/>
            <person name="Archer D.B."/>
            <person name="Baker S.E."/>
            <person name="Benoit I."/>
            <person name="Brakhage A.A."/>
            <person name="Braus G.H."/>
            <person name="Fischer R."/>
            <person name="Frisvad J.C."/>
            <person name="Goldman G.H."/>
            <person name="Houbraken J."/>
            <person name="Oakley B."/>
            <person name="Pocsi I."/>
            <person name="Scazzocchio C."/>
            <person name="Seiboth B."/>
            <person name="vanKuyk P.A."/>
            <person name="Wortman J."/>
            <person name="Dyer P.S."/>
            <person name="Grigoriev I.V."/>
        </authorList>
    </citation>
    <scope>NUCLEOTIDE SEQUENCE [LARGE SCALE GENOMIC DNA]</scope>
    <source>
        <strain evidence="3">CBS 506.65</strain>
    </source>
</reference>
<dbReference type="PANTHER" id="PTHR38792">
    <property type="entry name" value="BNR/ASP-BOX REPEAT DOMAIN PROTEIN (AFU_ORTHOLOGUE AFUA_7G06430)-RELATED"/>
    <property type="match status" value="1"/>
</dbReference>
<dbReference type="CDD" id="cd15482">
    <property type="entry name" value="Sialidase_non-viral"/>
    <property type="match status" value="2"/>
</dbReference>
<dbReference type="STRING" id="1073090.A0A1L9SLR9"/>
<dbReference type="GeneID" id="34608913"/>
<accession>A0A1L9SLR9</accession>
<dbReference type="Gene3D" id="2.120.10.10">
    <property type="match status" value="1"/>
</dbReference>
<dbReference type="SUPFAM" id="SSF50939">
    <property type="entry name" value="Sialidases"/>
    <property type="match status" value="1"/>
</dbReference>
<feature type="region of interest" description="Disordered" evidence="1">
    <location>
        <begin position="17"/>
        <end position="39"/>
    </location>
</feature>